<dbReference type="Proteomes" id="UP000287651">
    <property type="component" value="Unassembled WGS sequence"/>
</dbReference>
<reference evidence="1 2" key="1">
    <citation type="journal article" date="2014" name="Agronomy (Basel)">
        <title>A Draft Genome Sequence for Ensete ventricosum, the Drought-Tolerant Tree Against Hunger.</title>
        <authorList>
            <person name="Harrison J."/>
            <person name="Moore K.A."/>
            <person name="Paszkiewicz K."/>
            <person name="Jones T."/>
            <person name="Grant M."/>
            <person name="Ambacheew D."/>
            <person name="Muzemil S."/>
            <person name="Studholme D.J."/>
        </authorList>
    </citation>
    <scope>NUCLEOTIDE SEQUENCE [LARGE SCALE GENOMIC DNA]</scope>
</reference>
<organism evidence="1 2">
    <name type="scientific">Ensete ventricosum</name>
    <name type="common">Abyssinian banana</name>
    <name type="synonym">Musa ensete</name>
    <dbReference type="NCBI Taxonomy" id="4639"/>
    <lineage>
        <taxon>Eukaryota</taxon>
        <taxon>Viridiplantae</taxon>
        <taxon>Streptophyta</taxon>
        <taxon>Embryophyta</taxon>
        <taxon>Tracheophyta</taxon>
        <taxon>Spermatophyta</taxon>
        <taxon>Magnoliopsida</taxon>
        <taxon>Liliopsida</taxon>
        <taxon>Zingiberales</taxon>
        <taxon>Musaceae</taxon>
        <taxon>Ensete</taxon>
    </lineage>
</organism>
<sequence length="133" mass="14169">MSPEVRCLSEESGGRDWETAIKLNVKRKEVKKPPAPLISSNHTCVEETGEVEEKPGGIGNGNGFTAHLPVAMADTELGCPATPELLLHVHGARSIPALRSAPLTASIRRRPLSSCIPSSCPTQYSRGPHAPRA</sequence>
<evidence type="ECO:0000313" key="1">
    <source>
        <dbReference type="EMBL" id="RRT33031.1"/>
    </source>
</evidence>
<name>A0A426X0M7_ENSVE</name>
<gene>
    <name evidence="1" type="ORF">B296_00043991</name>
</gene>
<accession>A0A426X0M7</accession>
<comment type="caution">
    <text evidence="1">The sequence shown here is derived from an EMBL/GenBank/DDBJ whole genome shotgun (WGS) entry which is preliminary data.</text>
</comment>
<protein>
    <submittedName>
        <fullName evidence="1">Uncharacterized protein</fullName>
    </submittedName>
</protein>
<evidence type="ECO:0000313" key="2">
    <source>
        <dbReference type="Proteomes" id="UP000287651"/>
    </source>
</evidence>
<dbReference type="EMBL" id="AMZH03030067">
    <property type="protein sequence ID" value="RRT33031.1"/>
    <property type="molecule type" value="Genomic_DNA"/>
</dbReference>
<dbReference type="AlphaFoldDB" id="A0A426X0M7"/>
<proteinExistence type="predicted"/>